<proteinExistence type="predicted"/>
<dbReference type="AlphaFoldDB" id="A0A6C2YP49"/>
<name>A0A6C2YP49_9BACT</name>
<dbReference type="EMBL" id="LR586016">
    <property type="protein sequence ID" value="VIP03071.1"/>
    <property type="molecule type" value="Genomic_DNA"/>
</dbReference>
<dbReference type="InParanoid" id="A0A6C2YP49"/>
<sequence length="105" mass="10305">MKNAPISCSASGDNVVVASPGPGRSIRVLGYVLVAGGSVIVTWKRGSTPLSGGMSLIAGGPVSAPIAPVMAGGIPAQFETAAGEALVLHLASAVAVGGHILYEIR</sequence>
<gene>
    <name evidence="1" type="ORF">GMBLW1_08890</name>
</gene>
<keyword evidence="2" id="KW-1185">Reference proteome</keyword>
<reference evidence="1" key="1">
    <citation type="submission" date="2019-04" db="EMBL/GenBank/DDBJ databases">
        <authorList>
            <consortium name="Science for Life Laboratories"/>
        </authorList>
    </citation>
    <scope>NUCLEOTIDE SEQUENCE</scope>
    <source>
        <strain evidence="1">MBLW1</strain>
    </source>
</reference>
<evidence type="ECO:0000313" key="1">
    <source>
        <dbReference type="EMBL" id="VIP03071.1"/>
    </source>
</evidence>
<evidence type="ECO:0000313" key="2">
    <source>
        <dbReference type="Proteomes" id="UP000464378"/>
    </source>
</evidence>
<dbReference type="EMBL" id="LR593887">
    <property type="protein sequence ID" value="VTS03300.1"/>
    <property type="molecule type" value="Genomic_DNA"/>
</dbReference>
<accession>A0A6C2YP49</accession>
<dbReference type="Proteomes" id="UP000464378">
    <property type="component" value="Chromosome"/>
</dbReference>
<organism evidence="1">
    <name type="scientific">Tuwongella immobilis</name>
    <dbReference type="NCBI Taxonomy" id="692036"/>
    <lineage>
        <taxon>Bacteria</taxon>
        <taxon>Pseudomonadati</taxon>
        <taxon>Planctomycetota</taxon>
        <taxon>Planctomycetia</taxon>
        <taxon>Gemmatales</taxon>
        <taxon>Gemmataceae</taxon>
        <taxon>Tuwongella</taxon>
    </lineage>
</organism>
<protein>
    <submittedName>
        <fullName evidence="1">Uncharacterized protein</fullName>
    </submittedName>
</protein>
<dbReference type="KEGG" id="tim:GMBLW1_08890"/>
<dbReference type="RefSeq" id="WP_162658180.1">
    <property type="nucleotide sequence ID" value="NZ_LR593887.1"/>
</dbReference>